<evidence type="ECO:0000313" key="1">
    <source>
        <dbReference type="EMBL" id="EMG12427.1"/>
    </source>
</evidence>
<gene>
    <name evidence="1" type="ORF">LEP1GSC151_3399</name>
</gene>
<feature type="non-terminal residue" evidence="1">
    <location>
        <position position="37"/>
    </location>
</feature>
<dbReference type="Proteomes" id="UP000011776">
    <property type="component" value="Unassembled WGS sequence"/>
</dbReference>
<accession>M3I9B1</accession>
<name>M3I9B1_LEPIR</name>
<organism evidence="1 2">
    <name type="scientific">Leptospira interrogans serovar Grippotyphosa str. LT2186</name>
    <dbReference type="NCBI Taxonomy" id="1001599"/>
    <lineage>
        <taxon>Bacteria</taxon>
        <taxon>Pseudomonadati</taxon>
        <taxon>Spirochaetota</taxon>
        <taxon>Spirochaetia</taxon>
        <taxon>Leptospirales</taxon>
        <taxon>Leptospiraceae</taxon>
        <taxon>Leptospira</taxon>
    </lineage>
</organism>
<sequence>MTKKYYPRSRNRYWWSDRRYVYPNGSDSKKIRGGRPI</sequence>
<protein>
    <submittedName>
        <fullName evidence="1">Uncharacterized protein</fullName>
    </submittedName>
</protein>
<comment type="caution">
    <text evidence="1">The sequence shown here is derived from an EMBL/GenBank/DDBJ whole genome shotgun (WGS) entry which is preliminary data.</text>
</comment>
<reference evidence="1 2" key="1">
    <citation type="submission" date="2013-02" db="EMBL/GenBank/DDBJ databases">
        <authorList>
            <person name="Harkins D.M."/>
            <person name="Durkin A.S."/>
            <person name="Brinkac L.M."/>
            <person name="Haft D.H."/>
            <person name="Selengut J.D."/>
            <person name="Sanka R."/>
            <person name="DePew J."/>
            <person name="Purushe J."/>
            <person name="Tulsiani S.M."/>
            <person name="Graham G.C."/>
            <person name="Burns M.-A."/>
            <person name="Dohnt M.F."/>
            <person name="Smythe L.D."/>
            <person name="McKay D.B."/>
            <person name="Craig S.B."/>
            <person name="Vinetz J.M."/>
            <person name="Sutton G.G."/>
            <person name="Nierman W.C."/>
            <person name="Fouts D.E."/>
        </authorList>
    </citation>
    <scope>NUCLEOTIDE SEQUENCE [LARGE SCALE GENOMIC DNA]</scope>
    <source>
        <strain evidence="1 2">LT2186</strain>
    </source>
</reference>
<proteinExistence type="predicted"/>
<dbReference type="EMBL" id="AFME02000093">
    <property type="protein sequence ID" value="EMG12427.1"/>
    <property type="molecule type" value="Genomic_DNA"/>
</dbReference>
<evidence type="ECO:0000313" key="2">
    <source>
        <dbReference type="Proteomes" id="UP000011776"/>
    </source>
</evidence>
<dbReference type="AlphaFoldDB" id="M3I9B1"/>